<reference evidence="1 2" key="1">
    <citation type="submission" date="2023-10" db="EMBL/GenBank/DDBJ databases">
        <title>Comparative genomics analysis reveals potential genetic determinants of host preference in Cryptosporidium xiaoi.</title>
        <authorList>
            <person name="Xiao L."/>
            <person name="Li J."/>
        </authorList>
    </citation>
    <scope>NUCLEOTIDE SEQUENCE [LARGE SCALE GENOMIC DNA]</scope>
    <source>
        <strain evidence="1 2">52996</strain>
    </source>
</reference>
<organism evidence="1 2">
    <name type="scientific">Cryptosporidium xiaoi</name>
    <dbReference type="NCBI Taxonomy" id="659607"/>
    <lineage>
        <taxon>Eukaryota</taxon>
        <taxon>Sar</taxon>
        <taxon>Alveolata</taxon>
        <taxon>Apicomplexa</taxon>
        <taxon>Conoidasida</taxon>
        <taxon>Coccidia</taxon>
        <taxon>Eucoccidiorida</taxon>
        <taxon>Eimeriorina</taxon>
        <taxon>Cryptosporidiidae</taxon>
        <taxon>Cryptosporidium</taxon>
    </lineage>
</organism>
<protein>
    <submittedName>
        <fullName evidence="1">Uncharacterized protein</fullName>
    </submittedName>
</protein>
<comment type="caution">
    <text evidence="1">The sequence shown here is derived from an EMBL/GenBank/DDBJ whole genome shotgun (WGS) entry which is preliminary data.</text>
</comment>
<dbReference type="Proteomes" id="UP001311799">
    <property type="component" value="Unassembled WGS sequence"/>
</dbReference>
<evidence type="ECO:0000313" key="1">
    <source>
        <dbReference type="EMBL" id="KAK6588410.1"/>
    </source>
</evidence>
<dbReference type="AlphaFoldDB" id="A0AAV9XY11"/>
<evidence type="ECO:0000313" key="2">
    <source>
        <dbReference type="Proteomes" id="UP001311799"/>
    </source>
</evidence>
<dbReference type="EMBL" id="JAWDEY010000032">
    <property type="protein sequence ID" value="KAK6588410.1"/>
    <property type="molecule type" value="Genomic_DNA"/>
</dbReference>
<sequence length="739" mass="85535">MPGVYEKQCRGPRFDYMVSIVEKCRSEINRKNYANSYELMSEILLSLCNEYELVEEFFYSGAFQCCCELLSIKGLNEMNSGVNNSLIDQEMEVPRLIIEQFSLLSTFTVQSFDEEIGEISLLVYFLTERHRYYVDVNWKSYELEYVSAFLQSHFRFLYCAIKSFNKYQNNEGPSLLLMTLKNIEVVIRSFPGHRVVPNMVKVLADNSTWGTINLLSEMIDSNIIEIISEEKRDNDSQIIQFRECAIVLIQIIAHLPIIGANTGLNKYLIPSLTQIGLQKLLLSQNSGDVYIRCSCKYCENCRKIQKICIKKDEFTIQETIPLFKSLFESFMKNDALGIIINLLLSLQKTENHSPLNEDDISKIIGYKKTYSIMLQYLIKILDSDNLSKVLISLMKIFPKYTKYKSSNANNFSEFINMSFIKLKISRNVNDEKSSQNKLSEEYGEIFEIISLSENAKLIINCITSIVLHKFDFPVNDNPNLFKIFEIICPTFELIVKKLIVEWEKKLELARNLAFSFEQMNEILLESNTFLILLIPIYIKYLVNKEISNENKTKNSFNFIGKKMSGILNSLIDLFQTFCQMAITESVKNVSDGKIVQINDKIDMDSKDSIYNIGSAIISCLAIISDVSTYNWTCVSRRRYIPSPQFEICGWIASSQYKFMDYWKKIFLSDRCICIKELSQIITLISERSSGLNSKKNIIGSDFYFNKEFLDQCETYFEETDDEINVDSDEVESNTLNKVD</sequence>
<keyword evidence="2" id="KW-1185">Reference proteome</keyword>
<gene>
    <name evidence="1" type="ORF">RS030_4679</name>
</gene>
<accession>A0AAV9XY11</accession>
<proteinExistence type="predicted"/>
<name>A0AAV9XY11_9CRYT</name>